<gene>
    <name evidence="3" type="ORF">SAMN05421806_114130</name>
</gene>
<protein>
    <submittedName>
        <fullName evidence="3">Regulator of sirC expression, contains transglutaminase-like and TPR domains</fullName>
    </submittedName>
</protein>
<dbReference type="OrthoDB" id="232498at2"/>
<feature type="domain" description="Protein SirB1 N-terminal" evidence="2">
    <location>
        <begin position="45"/>
        <end position="191"/>
    </location>
</feature>
<evidence type="ECO:0000256" key="1">
    <source>
        <dbReference type="ARBA" id="ARBA00007100"/>
    </source>
</evidence>
<organism evidence="3 4">
    <name type="scientific">Streptomyces indicus</name>
    <dbReference type="NCBI Taxonomy" id="417292"/>
    <lineage>
        <taxon>Bacteria</taxon>
        <taxon>Bacillati</taxon>
        <taxon>Actinomycetota</taxon>
        <taxon>Actinomycetes</taxon>
        <taxon>Kitasatosporales</taxon>
        <taxon>Streptomycetaceae</taxon>
        <taxon>Streptomyces</taxon>
    </lineage>
</organism>
<dbReference type="Pfam" id="PF13371">
    <property type="entry name" value="TPR_9"/>
    <property type="match status" value="1"/>
</dbReference>
<sequence length="275" mass="29585">MNTPDWRAQFAEEARSERPDLALLCLLIGAEAEGAADSSAIDAAQVELDRLAGMVPYRPGGPAAWARAVGDLLGERCGFRGAPADYQRLESSLLHEVLRRRRGLPILLSVVWMEVARRAGAPVYGVALPGHFTVGFGEVGEEPLLADPFDGGRVLSTTDASLLVAGATGAPLDPSMLRPASTLDIVLRILNNIRAWAAARPEQSGVALWAVDLSLLLPSHPARLRYERAQLLVQRGEFVRGAEELEQYAEILDGVERGAADLVRGEARAARARLN</sequence>
<dbReference type="STRING" id="417292.SAMN05421806_114130"/>
<dbReference type="Proteomes" id="UP000199155">
    <property type="component" value="Unassembled WGS sequence"/>
</dbReference>
<keyword evidence="4" id="KW-1185">Reference proteome</keyword>
<dbReference type="RefSeq" id="WP_093615115.1">
    <property type="nucleotide sequence ID" value="NZ_FNFF01000014.1"/>
</dbReference>
<evidence type="ECO:0000313" key="3">
    <source>
        <dbReference type="EMBL" id="SDK93216.1"/>
    </source>
</evidence>
<evidence type="ECO:0000313" key="4">
    <source>
        <dbReference type="Proteomes" id="UP000199155"/>
    </source>
</evidence>
<name>A0A1G9FXQ7_9ACTN</name>
<dbReference type="EMBL" id="FNFF01000014">
    <property type="protein sequence ID" value="SDK93216.1"/>
    <property type="molecule type" value="Genomic_DNA"/>
</dbReference>
<dbReference type="Pfam" id="PF13369">
    <property type="entry name" value="Transglut_core2"/>
    <property type="match status" value="1"/>
</dbReference>
<dbReference type="PANTHER" id="PTHR31350:SF21">
    <property type="entry name" value="F-BOX ONLY PROTEIN 21"/>
    <property type="match status" value="1"/>
</dbReference>
<evidence type="ECO:0000259" key="2">
    <source>
        <dbReference type="Pfam" id="PF13369"/>
    </source>
</evidence>
<reference evidence="3 4" key="1">
    <citation type="submission" date="2016-10" db="EMBL/GenBank/DDBJ databases">
        <authorList>
            <person name="de Groot N.N."/>
        </authorList>
    </citation>
    <scope>NUCLEOTIDE SEQUENCE [LARGE SCALE GENOMIC DNA]</scope>
    <source>
        <strain evidence="3 4">CGMCC 4.5727</strain>
    </source>
</reference>
<dbReference type="InterPro" id="IPR032698">
    <property type="entry name" value="SirB1_N"/>
</dbReference>
<accession>A0A1G9FXQ7</accession>
<dbReference type="PANTHER" id="PTHR31350">
    <property type="entry name" value="SI:DKEY-261L7.2"/>
    <property type="match status" value="1"/>
</dbReference>
<proteinExistence type="inferred from homology"/>
<comment type="similarity">
    <text evidence="1">Belongs to the UPF0162 family.</text>
</comment>
<dbReference type="AlphaFoldDB" id="A0A1G9FXQ7"/>